<dbReference type="Pfam" id="PF13228">
    <property type="entry name" value="DUF4037"/>
    <property type="match status" value="1"/>
</dbReference>
<dbReference type="EMBL" id="PVZC01000014">
    <property type="protein sequence ID" value="PRX91762.1"/>
    <property type="molecule type" value="Genomic_DNA"/>
</dbReference>
<gene>
    <name evidence="2" type="ORF">CLV72_11444</name>
</gene>
<dbReference type="AlphaFoldDB" id="A0A2T0PS83"/>
<evidence type="ECO:0000313" key="3">
    <source>
        <dbReference type="Proteomes" id="UP000237846"/>
    </source>
</evidence>
<dbReference type="RefSeq" id="WP_106253707.1">
    <property type="nucleotide sequence ID" value="NZ_PVZC01000014.1"/>
</dbReference>
<organism evidence="2 3">
    <name type="scientific">Allonocardiopsis opalescens</name>
    <dbReference type="NCBI Taxonomy" id="1144618"/>
    <lineage>
        <taxon>Bacteria</taxon>
        <taxon>Bacillati</taxon>
        <taxon>Actinomycetota</taxon>
        <taxon>Actinomycetes</taxon>
        <taxon>Streptosporangiales</taxon>
        <taxon>Allonocardiopsis</taxon>
    </lineage>
</organism>
<dbReference type="OrthoDB" id="3030at2"/>
<reference evidence="2 3" key="1">
    <citation type="submission" date="2018-03" db="EMBL/GenBank/DDBJ databases">
        <title>Genomic Encyclopedia of Archaeal and Bacterial Type Strains, Phase II (KMG-II): from individual species to whole genera.</title>
        <authorList>
            <person name="Goeker M."/>
        </authorList>
    </citation>
    <scope>NUCLEOTIDE SEQUENCE [LARGE SCALE GENOMIC DNA]</scope>
    <source>
        <strain evidence="2 3">DSM 45601</strain>
    </source>
</reference>
<keyword evidence="3" id="KW-1185">Reference proteome</keyword>
<comment type="caution">
    <text evidence="2">The sequence shown here is derived from an EMBL/GenBank/DDBJ whole genome shotgun (WGS) entry which is preliminary data.</text>
</comment>
<proteinExistence type="predicted"/>
<evidence type="ECO:0000313" key="2">
    <source>
        <dbReference type="EMBL" id="PRX91762.1"/>
    </source>
</evidence>
<feature type="domain" description="DUF4037" evidence="1">
    <location>
        <begin position="149"/>
        <end position="247"/>
    </location>
</feature>
<dbReference type="Proteomes" id="UP000237846">
    <property type="component" value="Unassembled WGS sequence"/>
</dbReference>
<evidence type="ECO:0000259" key="1">
    <source>
        <dbReference type="Pfam" id="PF13228"/>
    </source>
</evidence>
<protein>
    <submittedName>
        <fullName evidence="2">Uncharacterized protein DUF4037</fullName>
    </submittedName>
</protein>
<name>A0A2T0PS83_9ACTN</name>
<sequence>MATSVGGFAGGVEVARALFGVVAPVLARELPGLRYAAARVGGGSEVLGFDTERSVDHDWGPRLELFLRRDELLLHRERIRRVLSERLPASVAGWSTNFRMSEDPLDPVGFMAPAEGPVNHRVEVLDTGAWAVALLGVDAVGGEPTVLEWLAMPQQRLAEVTGGAVFHDSVGELTLVRSRLEWYPDEVWRYLLACQWRRVGQEEAFVGRCAEVGDELGASVVAARLVRELMRLCLLIERRYAPYSKWLGSAFGRLELAERVGPSLRGAVVARDQRGREGHLCDAYEAVGAAQNGLGLAEPVDPTRRRFHNRPYLVLGADRFARALAATLTDPQLRALPLTGAVDQWADSTDLLAHPAAIRAAMEALDGTG</sequence>
<accession>A0A2T0PS83</accession>
<dbReference type="InterPro" id="IPR025117">
    <property type="entry name" value="DUF4037"/>
</dbReference>